<name>A0A2P9HK16_9HYPH</name>
<dbReference type="EMBL" id="OOFM01000005">
    <property type="protein sequence ID" value="SPL64412.1"/>
    <property type="molecule type" value="Genomic_DNA"/>
</dbReference>
<dbReference type="Pfam" id="PF12236">
    <property type="entry name" value="Head-tail_con"/>
    <property type="match status" value="1"/>
</dbReference>
<sequence>MIDMAKTSKPAAPDETLKNLEREANSRLQDARGQKDLVVKDLQESYFFTRPRLSRDVSSRSAPSKRIEDVDDLATGIGPEVSEDFATELISAFFPQNVRWAESTADAAVLAGIEENSAEMNDLKKLLPVYDATVFAAINASNFNAELATSLDPDASLGTVAWWIDAPGGGRPYRAEHVPTRELEFNVGPDGEIDDRFRVRHVTASKIRSVLPDQELPVDVERKIQSNSKAKIEIAWGFWRDWSKPHDDEWIHVLLVDRKLVHHTTLSGFGCLPLIIARLSPDKLHAWGNGPAIKSLQEFRILDVITAATQDHVDLALSPPFAYPDDGILNFEGGLESGKGYPKRPGQRGEIEKLYFGGDADLGFYTVADLEKKVRRKFFADYPEQRGDTPPSATQWMDEMVRSQRRIGTPGLKFWREGPYEVFRRFEYLLDKDGKLDPIEVNGSKITVTPNNPATQAQDAQKLQTAGNLLNAIKGYFPVTSQAAIDEMSTIENMKRLSKDEVITLRDKETATQLVQQILTQAAGGPEGGDNGAS</sequence>
<keyword evidence="2" id="KW-1188">Viral release from host cell</keyword>
<comment type="subcellular location">
    <subcellularLocation>
        <location evidence="1">Virion</location>
    </subcellularLocation>
</comment>
<protein>
    <submittedName>
        <fullName evidence="5">Head-TO-tail joining protein</fullName>
    </submittedName>
</protein>
<gene>
    <name evidence="5" type="ORF">OHAE_279</name>
</gene>
<reference evidence="6" key="1">
    <citation type="submission" date="2017-12" db="EMBL/GenBank/DDBJ databases">
        <authorList>
            <person name="Diaz M."/>
        </authorList>
    </citation>
    <scope>NUCLEOTIDE SEQUENCE [LARGE SCALE GENOMIC DNA]</scope>
    <source>
        <strain evidence="6">FI11154</strain>
    </source>
</reference>
<feature type="region of interest" description="Disordered" evidence="4">
    <location>
        <begin position="1"/>
        <end position="32"/>
    </location>
</feature>
<keyword evidence="3" id="KW-0231">Viral genome packaging</keyword>
<feature type="compositionally biased region" description="Basic and acidic residues" evidence="4">
    <location>
        <begin position="15"/>
        <end position="32"/>
    </location>
</feature>
<evidence type="ECO:0000313" key="6">
    <source>
        <dbReference type="Proteomes" id="UP000246073"/>
    </source>
</evidence>
<proteinExistence type="predicted"/>
<evidence type="ECO:0000256" key="1">
    <source>
        <dbReference type="ARBA" id="ARBA00004328"/>
    </source>
</evidence>
<evidence type="ECO:0000256" key="3">
    <source>
        <dbReference type="ARBA" id="ARBA00023219"/>
    </source>
</evidence>
<dbReference type="AlphaFoldDB" id="A0A2P9HK16"/>
<accession>A0A2P9HK16</accession>
<dbReference type="InterPro" id="IPR020991">
    <property type="entry name" value="Connector_podovirus"/>
</dbReference>
<evidence type="ECO:0000256" key="4">
    <source>
        <dbReference type="SAM" id="MobiDB-lite"/>
    </source>
</evidence>
<organism evidence="5 6">
    <name type="scientific">Ochrobactrum soli</name>
    <dbReference type="NCBI Taxonomy" id="2448455"/>
    <lineage>
        <taxon>Bacteria</taxon>
        <taxon>Pseudomonadati</taxon>
        <taxon>Pseudomonadota</taxon>
        <taxon>Alphaproteobacteria</taxon>
        <taxon>Hyphomicrobiales</taxon>
        <taxon>Brucellaceae</taxon>
        <taxon>Brucella/Ochrobactrum group</taxon>
        <taxon>Ochrobactrum</taxon>
    </lineage>
</organism>
<evidence type="ECO:0000256" key="2">
    <source>
        <dbReference type="ARBA" id="ARBA00022612"/>
    </source>
</evidence>
<dbReference type="Proteomes" id="UP000246073">
    <property type="component" value="Unassembled WGS sequence"/>
</dbReference>
<evidence type="ECO:0000313" key="5">
    <source>
        <dbReference type="EMBL" id="SPL64412.1"/>
    </source>
</evidence>